<evidence type="ECO:0000313" key="2">
    <source>
        <dbReference type="Proteomes" id="UP001434883"/>
    </source>
</evidence>
<name>A0ABV0RTS0_9TELE</name>
<gene>
    <name evidence="1" type="ORF">XENOCAPTIV_008570</name>
</gene>
<dbReference type="Proteomes" id="UP001434883">
    <property type="component" value="Unassembled WGS sequence"/>
</dbReference>
<evidence type="ECO:0000313" key="1">
    <source>
        <dbReference type="EMBL" id="MEQ2211593.1"/>
    </source>
</evidence>
<proteinExistence type="predicted"/>
<keyword evidence="2" id="KW-1185">Reference proteome</keyword>
<dbReference type="EMBL" id="JAHRIN010059016">
    <property type="protein sequence ID" value="MEQ2211593.1"/>
    <property type="molecule type" value="Genomic_DNA"/>
</dbReference>
<comment type="caution">
    <text evidence="1">The sequence shown here is derived from an EMBL/GenBank/DDBJ whole genome shotgun (WGS) entry which is preliminary data.</text>
</comment>
<accession>A0ABV0RTS0</accession>
<organism evidence="1 2">
    <name type="scientific">Xenoophorus captivus</name>
    <dbReference type="NCBI Taxonomy" id="1517983"/>
    <lineage>
        <taxon>Eukaryota</taxon>
        <taxon>Metazoa</taxon>
        <taxon>Chordata</taxon>
        <taxon>Craniata</taxon>
        <taxon>Vertebrata</taxon>
        <taxon>Euteleostomi</taxon>
        <taxon>Actinopterygii</taxon>
        <taxon>Neopterygii</taxon>
        <taxon>Teleostei</taxon>
        <taxon>Neoteleostei</taxon>
        <taxon>Acanthomorphata</taxon>
        <taxon>Ovalentaria</taxon>
        <taxon>Atherinomorphae</taxon>
        <taxon>Cyprinodontiformes</taxon>
        <taxon>Goodeidae</taxon>
        <taxon>Xenoophorus</taxon>
    </lineage>
</organism>
<sequence length="123" mass="13147">MDSGPLVGAYDSALSSVVKMKRADVNSKNSPPFSWGFLPAVSSHPRSNGRPQLASCFSLTNCNFTVVHQSAIFTSVFLLSVVPETPCLDSSSYVGLVQVFAGGLWGFDAILASCWEDRLSSPQ</sequence>
<reference evidence="1 2" key="1">
    <citation type="submission" date="2021-06" db="EMBL/GenBank/DDBJ databases">
        <authorList>
            <person name="Palmer J.M."/>
        </authorList>
    </citation>
    <scope>NUCLEOTIDE SEQUENCE [LARGE SCALE GENOMIC DNA]</scope>
    <source>
        <strain evidence="1 2">XC_2019</strain>
        <tissue evidence="1">Muscle</tissue>
    </source>
</reference>
<protein>
    <submittedName>
        <fullName evidence="1">Uncharacterized protein</fullName>
    </submittedName>
</protein>